<dbReference type="GO" id="GO:0098662">
    <property type="term" value="P:inorganic cation transmembrane transport"/>
    <property type="evidence" value="ECO:0007669"/>
    <property type="project" value="InterPro"/>
</dbReference>
<proteinExistence type="predicted"/>
<dbReference type="Proteomes" id="UP000192284">
    <property type="component" value="Unassembled WGS sequence"/>
</dbReference>
<dbReference type="EMBL" id="MVHE01000003">
    <property type="protein sequence ID" value="ORA25372.1"/>
    <property type="molecule type" value="Genomic_DNA"/>
</dbReference>
<evidence type="ECO:0000313" key="2">
    <source>
        <dbReference type="EMBL" id="ORA25372.1"/>
    </source>
</evidence>
<evidence type="ECO:0008006" key="4">
    <source>
        <dbReference type="Google" id="ProtNLM"/>
    </source>
</evidence>
<keyword evidence="1" id="KW-0812">Transmembrane</keyword>
<reference evidence="2 3" key="1">
    <citation type="submission" date="2017-02" db="EMBL/GenBank/DDBJ databases">
        <title>The new phylogeny of genus Mycobacterium.</title>
        <authorList>
            <person name="Tortoli E."/>
            <person name="Trovato A."/>
            <person name="Cirillo D.M."/>
        </authorList>
    </citation>
    <scope>NUCLEOTIDE SEQUENCE [LARGE SCALE GENOMIC DNA]</scope>
    <source>
        <strain evidence="2 3">DSM 45057</strain>
    </source>
</reference>
<dbReference type="OrthoDB" id="4740228at2"/>
<evidence type="ECO:0000313" key="3">
    <source>
        <dbReference type="Proteomes" id="UP000192284"/>
    </source>
</evidence>
<sequence length="101" mass="10507">MSSQPIGWAVVFIGVAVMSLSAIVATARPRVFDRLHLLTTTTSVGAPLIGLGLVILRGWSQASAMIIVITVLVVLSAPVVSSATGRLTADLDGVLDQDRPK</sequence>
<gene>
    <name evidence="2" type="ORF">BST12_03565</name>
</gene>
<keyword evidence="1" id="KW-0472">Membrane</keyword>
<keyword evidence="3" id="KW-1185">Reference proteome</keyword>
<dbReference type="AlphaFoldDB" id="A0A1X0A5V1"/>
<feature type="transmembrane region" description="Helical" evidence="1">
    <location>
        <begin position="37"/>
        <end position="56"/>
    </location>
</feature>
<accession>A0A1X0A5V1</accession>
<name>A0A1X0A5V1_MYCAN</name>
<evidence type="ECO:0000256" key="1">
    <source>
        <dbReference type="SAM" id="Phobius"/>
    </source>
</evidence>
<organism evidence="2 3">
    <name type="scientific">Mycobacterium angelicum</name>
    <dbReference type="NCBI Taxonomy" id="470074"/>
    <lineage>
        <taxon>Bacteria</taxon>
        <taxon>Bacillati</taxon>
        <taxon>Actinomycetota</taxon>
        <taxon>Actinomycetes</taxon>
        <taxon>Mycobacteriales</taxon>
        <taxon>Mycobacteriaceae</taxon>
        <taxon>Mycobacterium</taxon>
    </lineage>
</organism>
<protein>
    <recommendedName>
        <fullName evidence="4">Cation:proton antiporter</fullName>
    </recommendedName>
</protein>
<dbReference type="InterPro" id="IPR005133">
    <property type="entry name" value="PhaG_MnhG_YufB"/>
</dbReference>
<comment type="caution">
    <text evidence="2">The sequence shown here is derived from an EMBL/GenBank/DDBJ whole genome shotgun (WGS) entry which is preliminary data.</text>
</comment>
<feature type="transmembrane region" description="Helical" evidence="1">
    <location>
        <begin position="6"/>
        <end position="25"/>
    </location>
</feature>
<feature type="transmembrane region" description="Helical" evidence="1">
    <location>
        <begin position="62"/>
        <end position="80"/>
    </location>
</feature>
<dbReference type="Pfam" id="PF03334">
    <property type="entry name" value="PhaG_MnhG_YufB"/>
    <property type="match status" value="1"/>
</dbReference>
<keyword evidence="1" id="KW-1133">Transmembrane helix</keyword>
<dbReference type="RefSeq" id="WP_083111629.1">
    <property type="nucleotide sequence ID" value="NZ_JACKTS010000031.1"/>
</dbReference>
<dbReference type="GO" id="GO:0015297">
    <property type="term" value="F:antiporter activity"/>
    <property type="evidence" value="ECO:0007669"/>
    <property type="project" value="InterPro"/>
</dbReference>